<dbReference type="Proteomes" id="UP000225277">
    <property type="component" value="Unassembled WGS sequence"/>
</dbReference>
<gene>
    <name evidence="2" type="ORF">RCC_00855</name>
</gene>
<sequence>MAIFSFKSKQKVKQEEGKEQTTQAVESKPAQFRKYTPRHVAANASGHGAWPGSSHDFENGGHAWKQNSTFNTPADASYASSIISRTHLGSDAFTTHANDYLERGAMRKLQANDPSLGYAKVALARQDQGLTQCSSDSGYESAGPSRVPSEHNLDDIKRQYAQRSITNLLPELRLGDDSLSDRSSKSTTKKTRFQVDGEPVAAVEQAPVPSSTLKIAALEGYKVNKKGKVLDEEGDVIGELVEGDLLDCVRQKLNANGEVLDDVGKVVGSVKLATSLLPSLTVRPPTAIHADNITDGESSPTGPPRSPIRETVAAGQSPQDVFRRAARSASERSLSELSKPYARPPMSSVPENNVASDDGPLTSPELFAYKGEIPAAPTQHIRRRSSSPPLLTIQMTSRKPNPRRTSYGGMSSKSLGKQPIGYSSRRGPLSSYDNSPNGSDDGTETSNSDDGKLPSIVYRRPMSVRSAMTVPAKPRTYFTHAGRVTVDPNAPTAIQTQKIQTKPGIESAVTPTSRPTNKEEKKKSILGLRFGKK</sequence>
<feature type="region of interest" description="Disordered" evidence="1">
    <location>
        <begin position="289"/>
        <end position="460"/>
    </location>
</feature>
<dbReference type="STRING" id="112498.A0A2D3UXR5"/>
<keyword evidence="3" id="KW-1185">Reference proteome</keyword>
<dbReference type="GeneID" id="35596194"/>
<dbReference type="EMBL" id="FJUY01000001">
    <property type="protein sequence ID" value="CZT14924.1"/>
    <property type="molecule type" value="Genomic_DNA"/>
</dbReference>
<accession>A0A2D3UXR5</accession>
<dbReference type="PANTHER" id="PTHR39461:SF1">
    <property type="entry name" value="LEA DOMAIN PROTEIN (AFU_ORTHOLOGUE AFUA_8G04920)"/>
    <property type="match status" value="1"/>
</dbReference>
<evidence type="ECO:0000313" key="2">
    <source>
        <dbReference type="EMBL" id="CZT14924.1"/>
    </source>
</evidence>
<organism evidence="2 3">
    <name type="scientific">Ramularia collo-cygni</name>
    <dbReference type="NCBI Taxonomy" id="112498"/>
    <lineage>
        <taxon>Eukaryota</taxon>
        <taxon>Fungi</taxon>
        <taxon>Dikarya</taxon>
        <taxon>Ascomycota</taxon>
        <taxon>Pezizomycotina</taxon>
        <taxon>Dothideomycetes</taxon>
        <taxon>Dothideomycetidae</taxon>
        <taxon>Mycosphaerellales</taxon>
        <taxon>Mycosphaerellaceae</taxon>
        <taxon>Ramularia</taxon>
    </lineage>
</organism>
<dbReference type="OrthoDB" id="3946749at2759"/>
<dbReference type="InterPro" id="IPR022124">
    <property type="entry name" value="DUF3659"/>
</dbReference>
<feature type="region of interest" description="Disordered" evidence="1">
    <location>
        <begin position="1"/>
        <end position="64"/>
    </location>
</feature>
<dbReference type="RefSeq" id="XP_023621821.1">
    <property type="nucleotide sequence ID" value="XM_023766053.1"/>
</dbReference>
<feature type="region of interest" description="Disordered" evidence="1">
    <location>
        <begin position="482"/>
        <end position="533"/>
    </location>
</feature>
<protein>
    <submittedName>
        <fullName evidence="2">Uncharacterized protein</fullName>
    </submittedName>
</protein>
<dbReference type="Pfam" id="PF12396">
    <property type="entry name" value="DUF3659"/>
    <property type="match status" value="1"/>
</dbReference>
<evidence type="ECO:0000313" key="3">
    <source>
        <dbReference type="Proteomes" id="UP000225277"/>
    </source>
</evidence>
<proteinExistence type="predicted"/>
<name>A0A2D3UXR5_9PEZI</name>
<dbReference type="AlphaFoldDB" id="A0A2D3UXR5"/>
<feature type="compositionally biased region" description="Polar residues" evidence="1">
    <location>
        <begin position="386"/>
        <end position="399"/>
    </location>
</feature>
<feature type="region of interest" description="Disordered" evidence="1">
    <location>
        <begin position="131"/>
        <end position="152"/>
    </location>
</feature>
<feature type="compositionally biased region" description="Polar residues" evidence="1">
    <location>
        <begin position="431"/>
        <end position="448"/>
    </location>
</feature>
<reference evidence="2 3" key="1">
    <citation type="submission" date="2016-03" db="EMBL/GenBank/DDBJ databases">
        <authorList>
            <person name="Ploux O."/>
        </authorList>
    </citation>
    <scope>NUCLEOTIDE SEQUENCE [LARGE SCALE GENOMIC DNA]</scope>
    <source>
        <strain evidence="2 3">URUG2</strain>
    </source>
</reference>
<evidence type="ECO:0000256" key="1">
    <source>
        <dbReference type="SAM" id="MobiDB-lite"/>
    </source>
</evidence>
<dbReference type="PANTHER" id="PTHR39461">
    <property type="entry name" value="LEA DOMAIN PROTEIN (AFU_ORTHOLOGUE AFUA_8G04920)"/>
    <property type="match status" value="1"/>
</dbReference>